<dbReference type="AlphaFoldDB" id="K1PBN7"/>
<gene>
    <name evidence="1" type="ORF">CGI_10004285</name>
</gene>
<accession>K1PBN7</accession>
<dbReference type="SUPFAM" id="SSF47576">
    <property type="entry name" value="Calponin-homology domain, CH-domain"/>
    <property type="match status" value="1"/>
</dbReference>
<dbReference type="InterPro" id="IPR001715">
    <property type="entry name" value="CH_dom"/>
</dbReference>
<protein>
    <submittedName>
        <fullName evidence="1">Uncharacterized protein</fullName>
    </submittedName>
</protein>
<dbReference type="HOGENOM" id="CLU_1012836_0_0_1"/>
<dbReference type="InterPro" id="IPR036872">
    <property type="entry name" value="CH_dom_sf"/>
</dbReference>
<sequence length="275" mass="31937">MSLRTRIKGFTAWVNLRLMPYDHLLNNVLMDLLSGTHMKYLVESITGYDIKRLESMDDLSQQQKQTRVDWIVDELKKSSVLPADVSVDTRMFAMRSADQVFDLLWRLICHDIWFVWERAEYLQQLDEDVLCQVPFKWTPEPPPAKKKKKQQKKSLLSGFGAAGAQEEHDSIDDLVDSRVLCALVNSFVPNTFTSDLLLNDRWTINLALKTAENMFYADTPFDSEDLVEADAMAVCSYFCFFFMMAYKFRQCRAVVNRFVSCITCFIFAKLLLKQL</sequence>
<dbReference type="EMBL" id="JH816731">
    <property type="protein sequence ID" value="EKC21222.1"/>
    <property type="molecule type" value="Genomic_DNA"/>
</dbReference>
<name>K1PBN7_MAGGI</name>
<organism evidence="1">
    <name type="scientific">Magallana gigas</name>
    <name type="common">Pacific oyster</name>
    <name type="synonym">Crassostrea gigas</name>
    <dbReference type="NCBI Taxonomy" id="29159"/>
    <lineage>
        <taxon>Eukaryota</taxon>
        <taxon>Metazoa</taxon>
        <taxon>Spiralia</taxon>
        <taxon>Lophotrochozoa</taxon>
        <taxon>Mollusca</taxon>
        <taxon>Bivalvia</taxon>
        <taxon>Autobranchia</taxon>
        <taxon>Pteriomorphia</taxon>
        <taxon>Ostreida</taxon>
        <taxon>Ostreoidea</taxon>
        <taxon>Ostreidae</taxon>
        <taxon>Magallana</taxon>
    </lineage>
</organism>
<evidence type="ECO:0000313" key="1">
    <source>
        <dbReference type="EMBL" id="EKC21222.1"/>
    </source>
</evidence>
<dbReference type="Pfam" id="PF00307">
    <property type="entry name" value="CH"/>
    <property type="match status" value="1"/>
</dbReference>
<dbReference type="InParanoid" id="K1PBN7"/>
<reference evidence="1" key="1">
    <citation type="journal article" date="2012" name="Nature">
        <title>The oyster genome reveals stress adaptation and complexity of shell formation.</title>
        <authorList>
            <person name="Zhang G."/>
            <person name="Fang X."/>
            <person name="Guo X."/>
            <person name="Li L."/>
            <person name="Luo R."/>
            <person name="Xu F."/>
            <person name="Yang P."/>
            <person name="Zhang L."/>
            <person name="Wang X."/>
            <person name="Qi H."/>
            <person name="Xiong Z."/>
            <person name="Que H."/>
            <person name="Xie Y."/>
            <person name="Holland P.W."/>
            <person name="Paps J."/>
            <person name="Zhu Y."/>
            <person name="Wu F."/>
            <person name="Chen Y."/>
            <person name="Wang J."/>
            <person name="Peng C."/>
            <person name="Meng J."/>
            <person name="Yang L."/>
            <person name="Liu J."/>
            <person name="Wen B."/>
            <person name="Zhang N."/>
            <person name="Huang Z."/>
            <person name="Zhu Q."/>
            <person name="Feng Y."/>
            <person name="Mount A."/>
            <person name="Hedgecock D."/>
            <person name="Xu Z."/>
            <person name="Liu Y."/>
            <person name="Domazet-Loso T."/>
            <person name="Du Y."/>
            <person name="Sun X."/>
            <person name="Zhang S."/>
            <person name="Liu B."/>
            <person name="Cheng P."/>
            <person name="Jiang X."/>
            <person name="Li J."/>
            <person name="Fan D."/>
            <person name="Wang W."/>
            <person name="Fu W."/>
            <person name="Wang T."/>
            <person name="Wang B."/>
            <person name="Zhang J."/>
            <person name="Peng Z."/>
            <person name="Li Y."/>
            <person name="Li N."/>
            <person name="Wang J."/>
            <person name="Chen M."/>
            <person name="He Y."/>
            <person name="Tan F."/>
            <person name="Song X."/>
            <person name="Zheng Q."/>
            <person name="Huang R."/>
            <person name="Yang H."/>
            <person name="Du X."/>
            <person name="Chen L."/>
            <person name="Yang M."/>
            <person name="Gaffney P.M."/>
            <person name="Wang S."/>
            <person name="Luo L."/>
            <person name="She Z."/>
            <person name="Ming Y."/>
            <person name="Huang W."/>
            <person name="Zhang S."/>
            <person name="Huang B."/>
            <person name="Zhang Y."/>
            <person name="Qu T."/>
            <person name="Ni P."/>
            <person name="Miao G."/>
            <person name="Wang J."/>
            <person name="Wang Q."/>
            <person name="Steinberg C.E."/>
            <person name="Wang H."/>
            <person name="Li N."/>
            <person name="Qian L."/>
            <person name="Zhang G."/>
            <person name="Li Y."/>
            <person name="Yang H."/>
            <person name="Liu X."/>
            <person name="Wang J."/>
            <person name="Yin Y."/>
            <person name="Wang J."/>
        </authorList>
    </citation>
    <scope>NUCLEOTIDE SEQUENCE [LARGE SCALE GENOMIC DNA]</scope>
    <source>
        <strain evidence="1">05x7-T-G4-1.051#20</strain>
    </source>
</reference>
<proteinExistence type="predicted"/>
<dbReference type="Gene3D" id="1.10.418.10">
    <property type="entry name" value="Calponin-like domain"/>
    <property type="match status" value="1"/>
</dbReference>